<keyword evidence="2" id="KW-1185">Reference proteome</keyword>
<dbReference type="AlphaFoldDB" id="A0A1G1TMC7"/>
<evidence type="ECO:0000313" key="1">
    <source>
        <dbReference type="EMBL" id="OGX92005.1"/>
    </source>
</evidence>
<accession>A0A1G1TMC7</accession>
<comment type="caution">
    <text evidence="1">The sequence shown here is derived from an EMBL/GenBank/DDBJ whole genome shotgun (WGS) entry which is preliminary data.</text>
</comment>
<gene>
    <name evidence="1" type="ORF">BEN49_17755</name>
</gene>
<organism evidence="1 2">
    <name type="scientific">Hymenobacter coccineus</name>
    <dbReference type="NCBI Taxonomy" id="1908235"/>
    <lineage>
        <taxon>Bacteria</taxon>
        <taxon>Pseudomonadati</taxon>
        <taxon>Bacteroidota</taxon>
        <taxon>Cytophagia</taxon>
        <taxon>Cytophagales</taxon>
        <taxon>Hymenobacteraceae</taxon>
        <taxon>Hymenobacter</taxon>
    </lineage>
</organism>
<name>A0A1G1TMC7_9BACT</name>
<sequence length="201" mass="22270">MLLAGLLPAAAARAQRVCPGYVVLANGDSLRGAVHLTSDFEQQQFVKFIPLHAASTKPLRLTDAEVVAYGYVRGPDTVRYRNCGPDLASAPVVLAVGQRAALFPISRLRLGALLRVLQAGRVQAYERYMPIRGGNSFFRDVLLRTGTGSFVGTYWWNFRPRAAEYFADCPALADDLRAGRYPPRALPLVVRRYNAWYSQSH</sequence>
<proteinExistence type="predicted"/>
<dbReference type="Proteomes" id="UP000177506">
    <property type="component" value="Unassembled WGS sequence"/>
</dbReference>
<reference evidence="1 2" key="1">
    <citation type="submission" date="2016-08" db="EMBL/GenBank/DDBJ databases">
        <title>Hymenobacter coccineus sp. nov., Hymenobacter lapidarius sp. nov. and Hymenobacter glacialis sp. nov., isolated from Antarctic soil.</title>
        <authorList>
            <person name="Sedlacek I."/>
            <person name="Kralova S."/>
            <person name="Kyrova K."/>
            <person name="Maslanova I."/>
            <person name="Stankova E."/>
            <person name="Vrbovska V."/>
            <person name="Nemec M."/>
            <person name="Bartak M."/>
            <person name="Svec P."/>
            <person name="Busse H.-J."/>
            <person name="Pantucek R."/>
        </authorList>
    </citation>
    <scope>NUCLEOTIDE SEQUENCE [LARGE SCALE GENOMIC DNA]</scope>
    <source>
        <strain evidence="1 2">CCM 8649</strain>
    </source>
</reference>
<protein>
    <submittedName>
        <fullName evidence="1">Uncharacterized protein</fullName>
    </submittedName>
</protein>
<dbReference type="EMBL" id="MDZA01000020">
    <property type="protein sequence ID" value="OGX92005.1"/>
    <property type="molecule type" value="Genomic_DNA"/>
</dbReference>
<evidence type="ECO:0000313" key="2">
    <source>
        <dbReference type="Proteomes" id="UP000177506"/>
    </source>
</evidence>